<evidence type="ECO:0000313" key="2">
    <source>
        <dbReference type="EMBL" id="GAA2847996.1"/>
    </source>
</evidence>
<evidence type="ECO:0000259" key="1">
    <source>
        <dbReference type="SMART" id="SM00418"/>
    </source>
</evidence>
<dbReference type="Proteomes" id="UP001500831">
    <property type="component" value="Unassembled WGS sequence"/>
</dbReference>
<dbReference type="SUPFAM" id="SSF46785">
    <property type="entry name" value="Winged helix' DNA-binding domain"/>
    <property type="match status" value="1"/>
</dbReference>
<dbReference type="NCBIfam" id="NF005061">
    <property type="entry name" value="PRK06474.1"/>
    <property type="match status" value="1"/>
</dbReference>
<dbReference type="Gene3D" id="1.10.10.10">
    <property type="entry name" value="Winged helix-like DNA-binding domain superfamily/Winged helix DNA-binding domain"/>
    <property type="match status" value="1"/>
</dbReference>
<feature type="domain" description="HTH arsR-type" evidence="1">
    <location>
        <begin position="6"/>
        <end position="89"/>
    </location>
</feature>
<gene>
    <name evidence="2" type="ORF">GCM10010517_05160</name>
</gene>
<dbReference type="EMBL" id="BAAAVI010000002">
    <property type="protein sequence ID" value="GAA2847996.1"/>
    <property type="molecule type" value="Genomic_DNA"/>
</dbReference>
<accession>A0ABN3VSR7</accession>
<keyword evidence="3" id="KW-1185">Reference proteome</keyword>
<dbReference type="InterPro" id="IPR036388">
    <property type="entry name" value="WH-like_DNA-bd_sf"/>
</dbReference>
<dbReference type="InterPro" id="IPR036390">
    <property type="entry name" value="WH_DNA-bd_sf"/>
</dbReference>
<proteinExistence type="predicted"/>
<dbReference type="InterPro" id="IPR001845">
    <property type="entry name" value="HTH_ArsR_DNA-bd_dom"/>
</dbReference>
<organism evidence="2 3">
    <name type="scientific">Streptosporangium fragile</name>
    <dbReference type="NCBI Taxonomy" id="46186"/>
    <lineage>
        <taxon>Bacteria</taxon>
        <taxon>Bacillati</taxon>
        <taxon>Actinomycetota</taxon>
        <taxon>Actinomycetes</taxon>
        <taxon>Streptosporangiales</taxon>
        <taxon>Streptosporangiaceae</taxon>
        <taxon>Streptosporangium</taxon>
    </lineage>
</organism>
<protein>
    <submittedName>
        <fullName evidence="2">Helix-turn-helix domain-containing protein</fullName>
    </submittedName>
</protein>
<name>A0ABN3VSR7_9ACTN</name>
<comment type="caution">
    <text evidence="2">The sequence shown here is derived from an EMBL/GenBank/DDBJ whole genome shotgun (WGS) entry which is preliminary data.</text>
</comment>
<sequence>MFSIVRKAEAVLHPVRLRILQAFIGPETLTVRDLADLLPDVPQATLYRHLNTLTDAGVLRVAEERRVRGAVERAFALPDVSGALTGADLEGATPDDHLRYFAAFLAALQGEFARYLGRPGIDLAADGVGYRTFVVNLTDEEFLAFMASLNELVAKAAANPPAPGRRRRAFARVVMPLPEKD</sequence>
<evidence type="ECO:0000313" key="3">
    <source>
        <dbReference type="Proteomes" id="UP001500831"/>
    </source>
</evidence>
<dbReference type="SMART" id="SM00418">
    <property type="entry name" value="HTH_ARSR"/>
    <property type="match status" value="1"/>
</dbReference>
<reference evidence="2 3" key="1">
    <citation type="journal article" date="2019" name="Int. J. Syst. Evol. Microbiol.">
        <title>The Global Catalogue of Microorganisms (GCM) 10K type strain sequencing project: providing services to taxonomists for standard genome sequencing and annotation.</title>
        <authorList>
            <consortium name="The Broad Institute Genomics Platform"/>
            <consortium name="The Broad Institute Genome Sequencing Center for Infectious Disease"/>
            <person name="Wu L."/>
            <person name="Ma J."/>
        </authorList>
    </citation>
    <scope>NUCLEOTIDE SEQUENCE [LARGE SCALE GENOMIC DNA]</scope>
    <source>
        <strain evidence="2 3">JCM 6242</strain>
    </source>
</reference>
<dbReference type="InterPro" id="IPR011991">
    <property type="entry name" value="ArsR-like_HTH"/>
</dbReference>
<dbReference type="Pfam" id="PF12840">
    <property type="entry name" value="HTH_20"/>
    <property type="match status" value="1"/>
</dbReference>
<dbReference type="CDD" id="cd00090">
    <property type="entry name" value="HTH_ARSR"/>
    <property type="match status" value="1"/>
</dbReference>
<dbReference type="Gene3D" id="6.10.140.2180">
    <property type="match status" value="1"/>
</dbReference>